<evidence type="ECO:0000256" key="1">
    <source>
        <dbReference type="SAM" id="MobiDB-lite"/>
    </source>
</evidence>
<reference evidence="3" key="1">
    <citation type="journal article" date="2021" name="Proc. Natl. Acad. Sci. U.S.A.">
        <title>A Catalog of Tens of Thousands of Viruses from Human Metagenomes Reveals Hidden Associations with Chronic Diseases.</title>
        <authorList>
            <person name="Tisza M.J."/>
            <person name="Buck C.B."/>
        </authorList>
    </citation>
    <scope>NUCLEOTIDE SEQUENCE</scope>
    <source>
        <strain evidence="3">CtQQg4</strain>
    </source>
</reference>
<dbReference type="EMBL" id="BK032769">
    <property type="protein sequence ID" value="DAF59407.1"/>
    <property type="molecule type" value="Genomic_DNA"/>
</dbReference>
<protein>
    <submittedName>
        <fullName evidence="3">Uncharacterized protein</fullName>
    </submittedName>
</protein>
<keyword evidence="2" id="KW-1133">Transmembrane helix</keyword>
<feature type="compositionally biased region" description="Basic and acidic residues" evidence="1">
    <location>
        <begin position="100"/>
        <end position="111"/>
    </location>
</feature>
<feature type="region of interest" description="Disordered" evidence="1">
    <location>
        <begin position="100"/>
        <end position="124"/>
    </location>
</feature>
<sequence length="124" mass="14007">MDYKTKIFNSLKNTYQSIRVANIHPNGVLAVRAFILLMFVVIILIIVQFVMSFIKGDVSPEDSRIIDIGIKIIDHTYAVPGVLATVIGLLMLWLDRNHNGIPDKLEEDNSKNENIYKPGPRSDI</sequence>
<evidence type="ECO:0000313" key="3">
    <source>
        <dbReference type="EMBL" id="DAF59407.1"/>
    </source>
</evidence>
<proteinExistence type="predicted"/>
<feature type="transmembrane region" description="Helical" evidence="2">
    <location>
        <begin position="33"/>
        <end position="54"/>
    </location>
</feature>
<organism evidence="3">
    <name type="scientific">Myoviridae sp. ctQQg4</name>
    <dbReference type="NCBI Taxonomy" id="2827686"/>
    <lineage>
        <taxon>Viruses</taxon>
        <taxon>Duplodnaviria</taxon>
        <taxon>Heunggongvirae</taxon>
        <taxon>Uroviricota</taxon>
        <taxon>Caudoviricetes</taxon>
    </lineage>
</organism>
<feature type="transmembrane region" description="Helical" evidence="2">
    <location>
        <begin position="75"/>
        <end position="94"/>
    </location>
</feature>
<keyword evidence="2" id="KW-0812">Transmembrane</keyword>
<keyword evidence="2" id="KW-0472">Membrane</keyword>
<accession>A0A8S5T8V4</accession>
<name>A0A8S5T8V4_9CAUD</name>
<evidence type="ECO:0000256" key="2">
    <source>
        <dbReference type="SAM" id="Phobius"/>
    </source>
</evidence>